<dbReference type="Gramene" id="LPERR08G02810.1">
    <property type="protein sequence ID" value="LPERR08G02810.1"/>
    <property type="gene ID" value="LPERR08G02810"/>
</dbReference>
<dbReference type="EnsemblPlants" id="LPERR08G02810.1">
    <property type="protein sequence ID" value="LPERR08G02810.1"/>
    <property type="gene ID" value="LPERR08G02810"/>
</dbReference>
<accession>A0A0D9X4B5</accession>
<reference evidence="2" key="2">
    <citation type="submission" date="2013-12" db="EMBL/GenBank/DDBJ databases">
        <authorList>
            <person name="Yu Y."/>
            <person name="Lee S."/>
            <person name="de Baynast K."/>
            <person name="Wissotski M."/>
            <person name="Liu L."/>
            <person name="Talag J."/>
            <person name="Goicoechea J."/>
            <person name="Angelova A."/>
            <person name="Jetty R."/>
            <person name="Kudrna D."/>
            <person name="Golser W."/>
            <person name="Rivera L."/>
            <person name="Zhang J."/>
            <person name="Wing R."/>
        </authorList>
    </citation>
    <scope>NUCLEOTIDE SEQUENCE</scope>
</reference>
<evidence type="ECO:0000313" key="1">
    <source>
        <dbReference type="EnsemblPlants" id="LPERR08G02810.1"/>
    </source>
</evidence>
<dbReference type="Proteomes" id="UP000032180">
    <property type="component" value="Chromosome 8"/>
</dbReference>
<name>A0A0D9X4B5_9ORYZ</name>
<sequence length="106" mass="11584">MDPLSPSLACLMRPSCDDKVSPRENKSLDLSPQKCQKYLPYDAAAVSASDRDHVTSSPRIPVGIAVALPFSTRGRTARWSLPPSQLQYRTSACPPTLARLTRKPSC</sequence>
<protein>
    <submittedName>
        <fullName evidence="1">Uncharacterized protein</fullName>
    </submittedName>
</protein>
<proteinExistence type="predicted"/>
<dbReference type="AlphaFoldDB" id="A0A0D9X4B5"/>
<dbReference type="HOGENOM" id="CLU_167825_0_0_1"/>
<organism evidence="1 2">
    <name type="scientific">Leersia perrieri</name>
    <dbReference type="NCBI Taxonomy" id="77586"/>
    <lineage>
        <taxon>Eukaryota</taxon>
        <taxon>Viridiplantae</taxon>
        <taxon>Streptophyta</taxon>
        <taxon>Embryophyta</taxon>
        <taxon>Tracheophyta</taxon>
        <taxon>Spermatophyta</taxon>
        <taxon>Magnoliopsida</taxon>
        <taxon>Liliopsida</taxon>
        <taxon>Poales</taxon>
        <taxon>Poaceae</taxon>
        <taxon>BOP clade</taxon>
        <taxon>Oryzoideae</taxon>
        <taxon>Oryzeae</taxon>
        <taxon>Oryzinae</taxon>
        <taxon>Leersia</taxon>
    </lineage>
</organism>
<reference evidence="1 2" key="1">
    <citation type="submission" date="2012-08" db="EMBL/GenBank/DDBJ databases">
        <title>Oryza genome evolution.</title>
        <authorList>
            <person name="Wing R.A."/>
        </authorList>
    </citation>
    <scope>NUCLEOTIDE SEQUENCE</scope>
</reference>
<reference evidence="1" key="3">
    <citation type="submission" date="2015-04" db="UniProtKB">
        <authorList>
            <consortium name="EnsemblPlants"/>
        </authorList>
    </citation>
    <scope>IDENTIFICATION</scope>
</reference>
<evidence type="ECO:0000313" key="2">
    <source>
        <dbReference type="Proteomes" id="UP000032180"/>
    </source>
</evidence>
<keyword evidence="2" id="KW-1185">Reference proteome</keyword>